<feature type="compositionally biased region" description="Polar residues" evidence="8">
    <location>
        <begin position="686"/>
        <end position="696"/>
    </location>
</feature>
<comment type="similarity">
    <text evidence="2">Belongs to the tubulin--tyrosine ligase family.</text>
</comment>
<evidence type="ECO:0000256" key="6">
    <source>
        <dbReference type="ARBA" id="ARBA00022840"/>
    </source>
</evidence>
<dbReference type="Bgee" id="ENSMNEG00000035034">
    <property type="expression patterns" value="Expressed in colon"/>
</dbReference>
<dbReference type="SUPFAM" id="SSF56059">
    <property type="entry name" value="Glutathione synthetase ATP-binding domain-like"/>
    <property type="match status" value="1"/>
</dbReference>
<reference evidence="9" key="1">
    <citation type="submission" date="2025-08" db="UniProtKB">
        <authorList>
            <consortium name="Ensembl"/>
        </authorList>
    </citation>
    <scope>IDENTIFICATION</scope>
</reference>
<dbReference type="GO" id="GO:0097731">
    <property type="term" value="C:9+0 non-motile cilium"/>
    <property type="evidence" value="ECO:0007669"/>
    <property type="project" value="Ensembl"/>
</dbReference>
<evidence type="ECO:0000256" key="7">
    <source>
        <dbReference type="ARBA" id="ARBA00022842"/>
    </source>
</evidence>
<dbReference type="FunFam" id="3.30.470.20:FF:000009">
    <property type="entry name" value="tubulin polyglutamylase TTLL5 isoform X1"/>
    <property type="match status" value="1"/>
</dbReference>
<dbReference type="GeneTree" id="ENSGT00940000161434"/>
<dbReference type="Proteomes" id="UP000233120">
    <property type="component" value="Unassembled WGS sequence"/>
</dbReference>
<dbReference type="GO" id="GO:0015631">
    <property type="term" value="F:tubulin binding"/>
    <property type="evidence" value="ECO:0007669"/>
    <property type="project" value="Ensembl"/>
</dbReference>
<organism evidence="9 10">
    <name type="scientific">Macaca nemestrina</name>
    <name type="common">Pig-tailed macaque</name>
    <dbReference type="NCBI Taxonomy" id="9545"/>
    <lineage>
        <taxon>Eukaryota</taxon>
        <taxon>Metazoa</taxon>
        <taxon>Chordata</taxon>
        <taxon>Craniata</taxon>
        <taxon>Vertebrata</taxon>
        <taxon>Euteleostomi</taxon>
        <taxon>Mammalia</taxon>
        <taxon>Eutheria</taxon>
        <taxon>Euarchontoglires</taxon>
        <taxon>Primates</taxon>
        <taxon>Haplorrhini</taxon>
        <taxon>Catarrhini</taxon>
        <taxon>Cercopithecidae</taxon>
        <taxon>Cercopithecinae</taxon>
        <taxon>Macaca</taxon>
    </lineage>
</organism>
<protein>
    <submittedName>
        <fullName evidence="9">Tubulin tyrosine ligase like 6</fullName>
    </submittedName>
</protein>
<keyword evidence="4" id="KW-0493">Microtubule</keyword>
<dbReference type="Ensembl" id="ENSMNET00000047053.1">
    <property type="protein sequence ID" value="ENSMNEP00000022796.1"/>
    <property type="gene ID" value="ENSMNEG00000035034.1"/>
</dbReference>
<feature type="region of interest" description="Disordered" evidence="8">
    <location>
        <begin position="99"/>
        <end position="127"/>
    </location>
</feature>
<evidence type="ECO:0000256" key="2">
    <source>
        <dbReference type="ARBA" id="ARBA00006820"/>
    </source>
</evidence>
<accession>A0A2K6CGK8</accession>
<evidence type="ECO:0000256" key="4">
    <source>
        <dbReference type="ARBA" id="ARBA00022701"/>
    </source>
</evidence>
<evidence type="ECO:0000256" key="3">
    <source>
        <dbReference type="ARBA" id="ARBA00022598"/>
    </source>
</evidence>
<comment type="cofactor">
    <cofactor evidence="1">
        <name>Mg(2+)</name>
        <dbReference type="ChEBI" id="CHEBI:18420"/>
    </cofactor>
</comment>
<keyword evidence="6" id="KW-0067">ATP-binding</keyword>
<dbReference type="PANTHER" id="PTHR12241:SF96">
    <property type="entry name" value="TUBULIN POLYGLUTAMYLASE TTLL6"/>
    <property type="match status" value="1"/>
</dbReference>
<dbReference type="GO" id="GO:0005524">
    <property type="term" value="F:ATP binding"/>
    <property type="evidence" value="ECO:0007669"/>
    <property type="project" value="UniProtKB-KW"/>
</dbReference>
<keyword evidence="7" id="KW-0460">Magnesium</keyword>
<feature type="region of interest" description="Disordered" evidence="8">
    <location>
        <begin position="1"/>
        <end position="81"/>
    </location>
</feature>
<reference evidence="9" key="2">
    <citation type="submission" date="2025-09" db="UniProtKB">
        <authorList>
            <consortium name="Ensembl"/>
        </authorList>
    </citation>
    <scope>IDENTIFICATION</scope>
</reference>
<gene>
    <name evidence="9" type="primary">TTLL6</name>
</gene>
<dbReference type="PROSITE" id="PS51221">
    <property type="entry name" value="TTL"/>
    <property type="match status" value="1"/>
</dbReference>
<proteinExistence type="inferred from homology"/>
<evidence type="ECO:0000256" key="8">
    <source>
        <dbReference type="SAM" id="MobiDB-lite"/>
    </source>
</evidence>
<dbReference type="Pfam" id="PF03133">
    <property type="entry name" value="TTL"/>
    <property type="match status" value="1"/>
</dbReference>
<evidence type="ECO:0000256" key="1">
    <source>
        <dbReference type="ARBA" id="ARBA00001946"/>
    </source>
</evidence>
<name>A0A2K6CGK8_MACNE</name>
<evidence type="ECO:0000256" key="5">
    <source>
        <dbReference type="ARBA" id="ARBA00022741"/>
    </source>
</evidence>
<sequence length="942" mass="106845">MPTAMTSRRGITEPPQLGPAAGDGTPRPVGRQPPPGVSLLPEEPPTQPHSTAALPSARQNCPATLPDRGRGSRAFRTPLPLSTQRMNCGAWYFPRASSQAREMPRCRTLESQEGANSEEKGDSSIEDPKETIALAFVRVNPGAQNRLQNAQQQGKKKRKKKRLVINLSSCRYESVRRAAQQYGLREGGENDDWTLYWTDYSVSLERVMEMKSYQKINHFPGMSEICRKDLLARNMSRMLKMFPKDFHFFPRTWCLPADWGDLQTYSRSRKNKTYICKPDSGCQGKGIFITRTVKEIKPGEDMICQLYISKPFIIDGFKFDLRIYVLVTSCDPLRIFVYNEGLARFATTSYSRPCTDNLDDICMHLTNYSINKHSSNFSRDAHSGSKRKLSTFNAYMEDHSYNVEQIWRDIEDVIIKTLISAHPIVRHNYHTCFPSHTLSSACFEVLGFDILLDRRLKPWLLEVNHSPSFSTDSRLDKEVKDGLLYDTLVLINLESCDKKKVLEEERQRGQFLQQCCSREMRIEEVKGFRAMQLKKTETYEKENCGGFRLIYPSLNSEKYEKFFQDNNSLFQNTVASRAREEYARQLIQELRLKREKKPFQMKKKVEMQGESAGEQVRKKGVRGWQQKQQQKDKAATQASKQYIQPLTLVSYAPDLLSSVRDERKNETDSSFNEEAPMKEAGPVSAKPTSARPSSSVPDLRNISLSSSELEPSKPNFSVKEAKSASAVNVFAGTVHLTSVETAPESTIQVSISPKSPPTLAVTTSSEYSGPKMDRMVSFKCKKQQTPPQLIQKEMLKPLLPTKPKSFWGSPNTNWSLLKSDMKKPQLLSELLTKLQLRGKLSFFPAHYNPKLGMNSLSQNASLPGECHSCSDSSGEKRQLDMPSLLLQGPQSYNVTLRDLLVITTPARLDPRPCRSHTNAMRDPCMQDQEAYSHCLISGQKGC</sequence>
<feature type="region of interest" description="Disordered" evidence="8">
    <location>
        <begin position="601"/>
        <end position="638"/>
    </location>
</feature>
<dbReference type="Gene3D" id="3.30.470.20">
    <property type="entry name" value="ATP-grasp fold, B domain"/>
    <property type="match status" value="1"/>
</dbReference>
<dbReference type="GO" id="GO:0001578">
    <property type="term" value="P:microtubule bundle formation"/>
    <property type="evidence" value="ECO:0007669"/>
    <property type="project" value="Ensembl"/>
</dbReference>
<dbReference type="GO" id="GO:0005874">
    <property type="term" value="C:microtubule"/>
    <property type="evidence" value="ECO:0007669"/>
    <property type="project" value="UniProtKB-KW"/>
</dbReference>
<dbReference type="PANTHER" id="PTHR12241">
    <property type="entry name" value="TUBULIN POLYGLUTAMYLASE"/>
    <property type="match status" value="1"/>
</dbReference>
<evidence type="ECO:0000313" key="10">
    <source>
        <dbReference type="Proteomes" id="UP000233120"/>
    </source>
</evidence>
<feature type="region of interest" description="Disordered" evidence="8">
    <location>
        <begin position="660"/>
        <end position="700"/>
    </location>
</feature>
<dbReference type="GO" id="GO:0070740">
    <property type="term" value="F:tubulin-glutamic acid ligase activity"/>
    <property type="evidence" value="ECO:0007669"/>
    <property type="project" value="Ensembl"/>
</dbReference>
<dbReference type="InterPro" id="IPR004344">
    <property type="entry name" value="TTL/TTLL_fam"/>
</dbReference>
<dbReference type="GO" id="GO:0060296">
    <property type="term" value="P:regulation of cilium beat frequency involved in ciliary motility"/>
    <property type="evidence" value="ECO:0007669"/>
    <property type="project" value="Ensembl"/>
</dbReference>
<feature type="compositionally biased region" description="Pro residues" evidence="8">
    <location>
        <begin position="31"/>
        <end position="47"/>
    </location>
</feature>
<keyword evidence="10" id="KW-1185">Reference proteome</keyword>
<feature type="compositionally biased region" description="Basic and acidic residues" evidence="8">
    <location>
        <begin position="117"/>
        <end position="127"/>
    </location>
</feature>
<feature type="region of interest" description="Disordered" evidence="8">
    <location>
        <begin position="747"/>
        <end position="767"/>
    </location>
</feature>
<dbReference type="GO" id="GO:0051013">
    <property type="term" value="P:microtubule severing"/>
    <property type="evidence" value="ECO:0007669"/>
    <property type="project" value="Ensembl"/>
</dbReference>
<evidence type="ECO:0000313" key="9">
    <source>
        <dbReference type="Ensembl" id="ENSMNEP00000022796.1"/>
    </source>
</evidence>
<dbReference type="GO" id="GO:0003353">
    <property type="term" value="P:positive regulation of cilium movement"/>
    <property type="evidence" value="ECO:0007669"/>
    <property type="project" value="Ensembl"/>
</dbReference>
<dbReference type="GO" id="GO:0036064">
    <property type="term" value="C:ciliary basal body"/>
    <property type="evidence" value="ECO:0007669"/>
    <property type="project" value="Ensembl"/>
</dbReference>
<dbReference type="AlphaFoldDB" id="A0A2K6CGK8"/>
<keyword evidence="5" id="KW-0547">Nucleotide-binding</keyword>
<keyword evidence="3" id="KW-0436">Ligase</keyword>